<evidence type="ECO:0000313" key="13">
    <source>
        <dbReference type="Proteomes" id="UP000696573"/>
    </source>
</evidence>
<feature type="transmembrane region" description="Helical" evidence="11">
    <location>
        <begin position="311"/>
        <end position="332"/>
    </location>
</feature>
<gene>
    <name evidence="12" type="ORF">CRHIZ90672A_00001494</name>
</gene>
<evidence type="ECO:0000256" key="9">
    <source>
        <dbReference type="PIRNR" id="PIRNR005508"/>
    </source>
</evidence>
<dbReference type="PANTHER" id="PTHR43057">
    <property type="entry name" value="ARSENITE EFFLUX TRANSPORTER"/>
    <property type="match status" value="1"/>
</dbReference>
<name>A0A9N9VQD8_9HYPO</name>
<reference evidence="12" key="1">
    <citation type="submission" date="2021-10" db="EMBL/GenBank/DDBJ databases">
        <authorList>
            <person name="Piombo E."/>
        </authorList>
    </citation>
    <scope>NUCLEOTIDE SEQUENCE</scope>
</reference>
<evidence type="ECO:0000256" key="1">
    <source>
        <dbReference type="ARBA" id="ARBA00004651"/>
    </source>
</evidence>
<evidence type="ECO:0000256" key="3">
    <source>
        <dbReference type="ARBA" id="ARBA00022448"/>
    </source>
</evidence>
<feature type="compositionally biased region" description="Basic and acidic residues" evidence="10">
    <location>
        <begin position="1"/>
        <end position="24"/>
    </location>
</feature>
<dbReference type="Gene3D" id="1.20.1530.20">
    <property type="match status" value="2"/>
</dbReference>
<evidence type="ECO:0008006" key="14">
    <source>
        <dbReference type="Google" id="ProtNLM"/>
    </source>
</evidence>
<evidence type="ECO:0000313" key="12">
    <source>
        <dbReference type="EMBL" id="CAH0027529.1"/>
    </source>
</evidence>
<dbReference type="GO" id="GO:0046685">
    <property type="term" value="P:response to arsenic-containing substance"/>
    <property type="evidence" value="ECO:0007669"/>
    <property type="project" value="UniProtKB-KW"/>
</dbReference>
<feature type="transmembrane region" description="Helical" evidence="11">
    <location>
        <begin position="280"/>
        <end position="299"/>
    </location>
</feature>
<dbReference type="GO" id="GO:0005886">
    <property type="term" value="C:plasma membrane"/>
    <property type="evidence" value="ECO:0007669"/>
    <property type="project" value="UniProtKB-SubCell"/>
</dbReference>
<dbReference type="Proteomes" id="UP000696573">
    <property type="component" value="Unassembled WGS sequence"/>
</dbReference>
<protein>
    <recommendedName>
        <fullName evidence="14">Arsenical-resistance protein</fullName>
    </recommendedName>
</protein>
<dbReference type="OrthoDB" id="187348at2759"/>
<evidence type="ECO:0000256" key="8">
    <source>
        <dbReference type="ARBA" id="ARBA00023136"/>
    </source>
</evidence>
<proteinExistence type="inferred from homology"/>
<feature type="transmembrane region" description="Helical" evidence="11">
    <location>
        <begin position="373"/>
        <end position="394"/>
    </location>
</feature>
<feature type="transmembrane region" description="Helical" evidence="11">
    <location>
        <begin position="53"/>
        <end position="72"/>
    </location>
</feature>
<evidence type="ECO:0000256" key="7">
    <source>
        <dbReference type="ARBA" id="ARBA00022989"/>
    </source>
</evidence>
<keyword evidence="8 9" id="KW-0472">Membrane</keyword>
<evidence type="ECO:0000256" key="2">
    <source>
        <dbReference type="ARBA" id="ARBA00010110"/>
    </source>
</evidence>
<dbReference type="InterPro" id="IPR038770">
    <property type="entry name" value="Na+/solute_symporter_sf"/>
</dbReference>
<keyword evidence="7 9" id="KW-1133">Transmembrane helix</keyword>
<keyword evidence="5 9" id="KW-0812">Transmembrane</keyword>
<comment type="subcellular location">
    <subcellularLocation>
        <location evidence="1 9">Cell membrane</location>
        <topology evidence="1 9">Multi-pass membrane protein</topology>
    </subcellularLocation>
</comment>
<evidence type="ECO:0000256" key="11">
    <source>
        <dbReference type="SAM" id="Phobius"/>
    </source>
</evidence>
<evidence type="ECO:0000256" key="6">
    <source>
        <dbReference type="ARBA" id="ARBA00022849"/>
    </source>
</evidence>
<evidence type="ECO:0000256" key="5">
    <source>
        <dbReference type="ARBA" id="ARBA00022692"/>
    </source>
</evidence>
<feature type="region of interest" description="Disordered" evidence="10">
    <location>
        <begin position="1"/>
        <end position="37"/>
    </location>
</feature>
<evidence type="ECO:0000256" key="4">
    <source>
        <dbReference type="ARBA" id="ARBA00022475"/>
    </source>
</evidence>
<accession>A0A9N9VQD8</accession>
<keyword evidence="3 9" id="KW-0813">Transport</keyword>
<feature type="transmembrane region" description="Helical" evidence="11">
    <location>
        <begin position="203"/>
        <end position="225"/>
    </location>
</feature>
<dbReference type="PIRSF" id="PIRSF005508">
    <property type="entry name" value="Acr3"/>
    <property type="match status" value="1"/>
</dbReference>
<feature type="transmembrane region" description="Helical" evidence="11">
    <location>
        <begin position="124"/>
        <end position="147"/>
    </location>
</feature>
<dbReference type="Pfam" id="PF01758">
    <property type="entry name" value="SBF"/>
    <property type="match status" value="2"/>
</dbReference>
<keyword evidence="4 9" id="KW-1003">Cell membrane</keyword>
<evidence type="ECO:0000256" key="10">
    <source>
        <dbReference type="SAM" id="MobiDB-lite"/>
    </source>
</evidence>
<dbReference type="FunFam" id="1.20.1530.20:FF:000009">
    <property type="entry name" value="Arsenite transporter, ACR3 family"/>
    <property type="match status" value="1"/>
</dbReference>
<dbReference type="PANTHER" id="PTHR43057:SF1">
    <property type="entry name" value="ARSENICAL-RESISTANCE PROTEIN 3"/>
    <property type="match status" value="1"/>
</dbReference>
<dbReference type="InterPro" id="IPR002657">
    <property type="entry name" value="BilAc:Na_symport/Acr3"/>
</dbReference>
<organism evidence="12 13">
    <name type="scientific">Clonostachys rhizophaga</name>
    <dbReference type="NCBI Taxonomy" id="160324"/>
    <lineage>
        <taxon>Eukaryota</taxon>
        <taxon>Fungi</taxon>
        <taxon>Dikarya</taxon>
        <taxon>Ascomycota</taxon>
        <taxon>Pezizomycotina</taxon>
        <taxon>Sordariomycetes</taxon>
        <taxon>Hypocreomycetidae</taxon>
        <taxon>Hypocreales</taxon>
        <taxon>Bionectriaceae</taxon>
        <taxon>Clonostachys</taxon>
    </lineage>
</organism>
<dbReference type="GO" id="GO:0015104">
    <property type="term" value="F:antimonite transmembrane transporter activity"/>
    <property type="evidence" value="ECO:0007669"/>
    <property type="project" value="TreeGrafter"/>
</dbReference>
<dbReference type="EMBL" id="CABFNQ020000730">
    <property type="protein sequence ID" value="CAH0027529.1"/>
    <property type="molecule type" value="Genomic_DNA"/>
</dbReference>
<dbReference type="InterPro" id="IPR004706">
    <property type="entry name" value="Arsenical-R_Acr3"/>
</dbReference>
<feature type="transmembrane region" description="Helical" evidence="11">
    <location>
        <begin position="237"/>
        <end position="260"/>
    </location>
</feature>
<keyword evidence="6" id="KW-0059">Arsenical resistance</keyword>
<comment type="similarity">
    <text evidence="2 9">Belongs to the arsenical resistance-3 (ACR3) (TC 2.A.59) family.</text>
</comment>
<feature type="transmembrane region" description="Helical" evidence="11">
    <location>
        <begin position="84"/>
        <end position="103"/>
    </location>
</feature>
<dbReference type="GO" id="GO:0015105">
    <property type="term" value="F:arsenite transmembrane transporter activity"/>
    <property type="evidence" value="ECO:0007669"/>
    <property type="project" value="TreeGrafter"/>
</dbReference>
<dbReference type="GO" id="GO:0015297">
    <property type="term" value="F:antiporter activity"/>
    <property type="evidence" value="ECO:0007669"/>
    <property type="project" value="UniProtKB-UniRule"/>
</dbReference>
<dbReference type="AlphaFoldDB" id="A0A9N9VQD8"/>
<keyword evidence="13" id="KW-1185">Reference proteome</keyword>
<comment type="caution">
    <text evidence="12">The sequence shown here is derived from an EMBL/GenBank/DDBJ whole genome shotgun (WGS) entry which is preliminary data.</text>
</comment>
<sequence length="404" mass="44480">MASEMKEGVDSQRKPAITRSDHNTEAAAGSTSPDAQPQQQLSAFKGLGVLDRFLALWIFLAMAIGIILGNFVPETGPALQKGKFVGVSAPIAVGLLVMMYPILCKVRYESLHELFSHREMWKQICFSIFVNWILAPFLMLALAWAFLPDKSELRTGLILVGLGRCIAMVGSPVTSRQFYQVDNISFQVLIWNGLAGGNDEYCAILVAINSILQMVLFAPLAIFFIRIISHESGTVDIPYSIVATSVAVFLGIPLGAAIITRVVLRKVAGADWFRQTFLKFLAPWSLIGLLYTILVLFASQGRQVVHQIVSVVRVAAPLIVYFVLIFFVTLWVSRLLGFRFPMVVTQSFTAASNNFELSIAVAVATFGPDSDQALASTVGPLIEVPVLMCLVYAVRWMANRWGWK</sequence>